<keyword evidence="4" id="KW-1185">Reference proteome</keyword>
<dbReference type="AlphaFoldDB" id="A0A1J7BCK0"/>
<keyword evidence="2" id="KW-0812">Transmembrane</keyword>
<comment type="caution">
    <text evidence="3">The sequence shown here is derived from an EMBL/GenBank/DDBJ whole genome shotgun (WGS) entry which is preliminary data.</text>
</comment>
<name>A0A1J7BCK0_9ACTN</name>
<evidence type="ECO:0000256" key="1">
    <source>
        <dbReference type="SAM" id="MobiDB-lite"/>
    </source>
</evidence>
<evidence type="ECO:0000313" key="4">
    <source>
        <dbReference type="Proteomes" id="UP000243342"/>
    </source>
</evidence>
<organism evidence="3 4">
    <name type="scientific">Mangrovactinospora gilvigrisea</name>
    <dbReference type="NCBI Taxonomy" id="1428644"/>
    <lineage>
        <taxon>Bacteria</taxon>
        <taxon>Bacillati</taxon>
        <taxon>Actinomycetota</taxon>
        <taxon>Actinomycetes</taxon>
        <taxon>Kitasatosporales</taxon>
        <taxon>Streptomycetaceae</taxon>
        <taxon>Mangrovactinospora</taxon>
    </lineage>
</organism>
<reference evidence="3 4" key="1">
    <citation type="submission" date="2016-10" db="EMBL/GenBank/DDBJ databases">
        <title>Genome sequence of Streptomyces gilvigriseus MUSC 26.</title>
        <authorList>
            <person name="Lee L.-H."/>
            <person name="Ser H.-L."/>
        </authorList>
    </citation>
    <scope>NUCLEOTIDE SEQUENCE [LARGE SCALE GENOMIC DNA]</scope>
    <source>
        <strain evidence="3 4">MUSC 26</strain>
    </source>
</reference>
<gene>
    <name evidence="3" type="ORF">BIV57_16395</name>
</gene>
<evidence type="ECO:0000256" key="2">
    <source>
        <dbReference type="SAM" id="Phobius"/>
    </source>
</evidence>
<feature type="transmembrane region" description="Helical" evidence="2">
    <location>
        <begin position="29"/>
        <end position="48"/>
    </location>
</feature>
<evidence type="ECO:0000313" key="3">
    <source>
        <dbReference type="EMBL" id="OIV36403.1"/>
    </source>
</evidence>
<feature type="region of interest" description="Disordered" evidence="1">
    <location>
        <begin position="205"/>
        <end position="266"/>
    </location>
</feature>
<dbReference type="Proteomes" id="UP000243342">
    <property type="component" value="Unassembled WGS sequence"/>
</dbReference>
<dbReference type="EMBL" id="MLCF01000095">
    <property type="protein sequence ID" value="OIV36403.1"/>
    <property type="molecule type" value="Genomic_DNA"/>
</dbReference>
<proteinExistence type="predicted"/>
<keyword evidence="2" id="KW-0472">Membrane</keyword>
<accession>A0A1J7BCK0</accession>
<protein>
    <submittedName>
        <fullName evidence="3">Uncharacterized protein</fullName>
    </submittedName>
</protein>
<keyword evidence="2" id="KW-1133">Transmembrane helix</keyword>
<sequence length="266" mass="28842">MGMAALYVAFALVTLWLVGEVLMQRGAKLHWRLLALLGFLCVVGGVALRSMPVIAGGVVLFGTGQAFVTLSVRKGGVDAWGIDAPWRKSAAGRSGHRPPVQAQPQLQVEPVEEAAPMPAAAPAPSEVVAAGADAAGAEYAYPEYPEYAQYAQQAEPAEYAYGQQEHQQQYADAQQTAYQGYEGYGAQYAEQGQAYYPEQQQYAPQGEAQGGYDPGLYQATGYEQAAYTPQPYDPYDSDSGEHPQYRLPTIPHQYAAEQDPYGQTRY</sequence>